<organism evidence="1 2">
    <name type="scientific">Gilliamella apis</name>
    <dbReference type="NCBI Taxonomy" id="1970738"/>
    <lineage>
        <taxon>Bacteria</taxon>
        <taxon>Pseudomonadati</taxon>
        <taxon>Pseudomonadota</taxon>
        <taxon>Gammaproteobacteria</taxon>
        <taxon>Orbales</taxon>
        <taxon>Orbaceae</taxon>
        <taxon>Gilliamella</taxon>
    </lineage>
</organism>
<name>A0A242NUC7_9GAMM</name>
<reference evidence="1 2" key="1">
    <citation type="submission" date="2017-03" db="EMBL/GenBank/DDBJ databases">
        <title>Comparative genomics of honeybee gut symbionts reveal geographically distinct and subgroup specific antibiotic resistance.</title>
        <authorList>
            <person name="Ludvigsen J."/>
            <person name="Porcellato D."/>
            <person name="Labee-Lund T.M."/>
            <person name="Amdam G.V."/>
            <person name="Rudi K."/>
        </authorList>
    </citation>
    <scope>NUCLEOTIDE SEQUENCE [LARGE SCALE GENOMIC DNA]</scope>
    <source>
        <strain evidence="1 2">A-4-12</strain>
    </source>
</reference>
<feature type="non-terminal residue" evidence="1">
    <location>
        <position position="67"/>
    </location>
</feature>
<dbReference type="Proteomes" id="UP000194968">
    <property type="component" value="Unassembled WGS sequence"/>
</dbReference>
<dbReference type="RefSeq" id="WP_217332209.1">
    <property type="nucleotide sequence ID" value="NZ_NASK01000094.1"/>
</dbReference>
<proteinExistence type="predicted"/>
<evidence type="ECO:0000313" key="2">
    <source>
        <dbReference type="Proteomes" id="UP000194968"/>
    </source>
</evidence>
<dbReference type="EMBL" id="NASK01000094">
    <property type="protein sequence ID" value="OTQ49560.1"/>
    <property type="molecule type" value="Genomic_DNA"/>
</dbReference>
<dbReference type="AlphaFoldDB" id="A0A242NUC7"/>
<sequence>MKEGFNIDSLINKQIALKELQKYKYNFTTNKSCVMSYIKIEEIKLFCTNNLEKYIIANKVLFTKDNS</sequence>
<accession>A0A242NUC7</accession>
<gene>
    <name evidence="1" type="ORF">B6D06_06090</name>
</gene>
<protein>
    <submittedName>
        <fullName evidence="1">Uncharacterized protein</fullName>
    </submittedName>
</protein>
<evidence type="ECO:0000313" key="1">
    <source>
        <dbReference type="EMBL" id="OTQ49560.1"/>
    </source>
</evidence>
<comment type="caution">
    <text evidence="1">The sequence shown here is derived from an EMBL/GenBank/DDBJ whole genome shotgun (WGS) entry which is preliminary data.</text>
</comment>